<evidence type="ECO:0000313" key="7">
    <source>
        <dbReference type="Proteomes" id="UP000507245"/>
    </source>
</evidence>
<sequence length="135" mass="14951">MPGDHVDGMDVLKVREVVKEAIGRTRRREGPTLVECETYRFRGHSLADPDELRDPGMPRHALRRASERGSGDSPQTQLSLANVMKGVRLEVEAAAKRRCAVKGASLARKTEFLYLKNLIPDDVVCTGCVVSFPFS</sequence>
<dbReference type="Proteomes" id="UP000507245">
    <property type="component" value="Unassembled WGS sequence"/>
</dbReference>
<dbReference type="PANTHER" id="PTHR11516:SF60">
    <property type="entry name" value="PYRUVATE DEHYDROGENASE E1 COMPONENT SUBUNIT ALPHA"/>
    <property type="match status" value="1"/>
</dbReference>
<feature type="domain" description="Dehydrogenase E1 component" evidence="5">
    <location>
        <begin position="1"/>
        <end position="51"/>
    </location>
</feature>
<evidence type="ECO:0000256" key="3">
    <source>
        <dbReference type="ARBA" id="ARBA00023052"/>
    </source>
</evidence>
<dbReference type="Pfam" id="PF00676">
    <property type="entry name" value="E1_dh"/>
    <property type="match status" value="1"/>
</dbReference>
<name>A0A6J5WGN3_PRUAR</name>
<evidence type="ECO:0000256" key="4">
    <source>
        <dbReference type="SAM" id="MobiDB-lite"/>
    </source>
</evidence>
<evidence type="ECO:0000256" key="2">
    <source>
        <dbReference type="ARBA" id="ARBA00023002"/>
    </source>
</evidence>
<gene>
    <name evidence="6" type="ORF">ORAREDHAP_LOCUS13809</name>
</gene>
<dbReference type="Gene3D" id="3.40.50.970">
    <property type="match status" value="1"/>
</dbReference>
<evidence type="ECO:0000256" key="1">
    <source>
        <dbReference type="ARBA" id="ARBA00001964"/>
    </source>
</evidence>
<organism evidence="6 7">
    <name type="scientific">Prunus armeniaca</name>
    <name type="common">Apricot</name>
    <name type="synonym">Armeniaca vulgaris</name>
    <dbReference type="NCBI Taxonomy" id="36596"/>
    <lineage>
        <taxon>Eukaryota</taxon>
        <taxon>Viridiplantae</taxon>
        <taxon>Streptophyta</taxon>
        <taxon>Embryophyta</taxon>
        <taxon>Tracheophyta</taxon>
        <taxon>Spermatophyta</taxon>
        <taxon>Magnoliopsida</taxon>
        <taxon>eudicotyledons</taxon>
        <taxon>Gunneridae</taxon>
        <taxon>Pentapetalae</taxon>
        <taxon>rosids</taxon>
        <taxon>fabids</taxon>
        <taxon>Rosales</taxon>
        <taxon>Rosaceae</taxon>
        <taxon>Amygdaloideae</taxon>
        <taxon>Amygdaleae</taxon>
        <taxon>Prunus</taxon>
    </lineage>
</organism>
<keyword evidence="2" id="KW-0560">Oxidoreductase</keyword>
<keyword evidence="3" id="KW-0786">Thiamine pyrophosphate</keyword>
<evidence type="ECO:0000259" key="5">
    <source>
        <dbReference type="Pfam" id="PF00676"/>
    </source>
</evidence>
<dbReference type="SUPFAM" id="SSF52518">
    <property type="entry name" value="Thiamin diphosphate-binding fold (THDP-binding)"/>
    <property type="match status" value="1"/>
</dbReference>
<dbReference type="EMBL" id="CAEKKB010000002">
    <property type="protein sequence ID" value="CAB4299473.1"/>
    <property type="molecule type" value="Genomic_DNA"/>
</dbReference>
<dbReference type="InterPro" id="IPR029061">
    <property type="entry name" value="THDP-binding"/>
</dbReference>
<feature type="compositionally biased region" description="Basic and acidic residues" evidence="4">
    <location>
        <begin position="47"/>
        <end position="57"/>
    </location>
</feature>
<accession>A0A6J5WGN3</accession>
<dbReference type="PANTHER" id="PTHR11516">
    <property type="entry name" value="PYRUVATE DEHYDROGENASE E1 COMPONENT, ALPHA SUBUNIT BACTERIAL AND ORGANELLAR"/>
    <property type="match status" value="1"/>
</dbReference>
<feature type="region of interest" description="Disordered" evidence="4">
    <location>
        <begin position="47"/>
        <end position="76"/>
    </location>
</feature>
<dbReference type="InterPro" id="IPR050642">
    <property type="entry name" value="PDH_E1_Alpha_Subunit"/>
</dbReference>
<dbReference type="AlphaFoldDB" id="A0A6J5WGN3"/>
<proteinExistence type="predicted"/>
<keyword evidence="7" id="KW-1185">Reference proteome</keyword>
<comment type="cofactor">
    <cofactor evidence="1">
        <name>thiamine diphosphate</name>
        <dbReference type="ChEBI" id="CHEBI:58937"/>
    </cofactor>
</comment>
<dbReference type="OrthoDB" id="1931900at2759"/>
<dbReference type="GO" id="GO:0006086">
    <property type="term" value="P:pyruvate decarboxylation to acetyl-CoA"/>
    <property type="evidence" value="ECO:0007669"/>
    <property type="project" value="TreeGrafter"/>
</dbReference>
<dbReference type="InterPro" id="IPR001017">
    <property type="entry name" value="DH_E1"/>
</dbReference>
<dbReference type="GO" id="GO:0004739">
    <property type="term" value="F:pyruvate dehydrogenase (acetyl-transferring) activity"/>
    <property type="evidence" value="ECO:0007669"/>
    <property type="project" value="TreeGrafter"/>
</dbReference>
<evidence type="ECO:0000313" key="6">
    <source>
        <dbReference type="EMBL" id="CAB4299473.1"/>
    </source>
</evidence>
<protein>
    <recommendedName>
        <fullName evidence="5">Dehydrogenase E1 component domain-containing protein</fullName>
    </recommendedName>
</protein>
<reference evidence="7" key="1">
    <citation type="journal article" date="2020" name="Genome Biol.">
        <title>Gamete binning: chromosome-level and haplotype-resolved genome assembly enabled by high-throughput single-cell sequencing of gamete genomes.</title>
        <authorList>
            <person name="Campoy J.A."/>
            <person name="Sun H."/>
            <person name="Goel M."/>
            <person name="Jiao W.-B."/>
            <person name="Folz-Donahue K."/>
            <person name="Wang N."/>
            <person name="Rubio M."/>
            <person name="Liu C."/>
            <person name="Kukat C."/>
            <person name="Ruiz D."/>
            <person name="Huettel B."/>
            <person name="Schneeberger K."/>
        </authorList>
    </citation>
    <scope>NUCLEOTIDE SEQUENCE [LARGE SCALE GENOMIC DNA]</scope>
    <source>
        <strain evidence="7">cv. Rojo Pasion</strain>
    </source>
</reference>